<dbReference type="PROSITE" id="PS51318">
    <property type="entry name" value="TAT"/>
    <property type="match status" value="1"/>
</dbReference>
<evidence type="ECO:0000313" key="8">
    <source>
        <dbReference type="Proteomes" id="UP000187344"/>
    </source>
</evidence>
<keyword evidence="4 7" id="KW-0560">Oxidoreductase</keyword>
<accession>A0A1R0F977</accession>
<keyword evidence="8" id="KW-1185">Reference proteome</keyword>
<dbReference type="PROSITE" id="PS00059">
    <property type="entry name" value="ADH_ZINC"/>
    <property type="match status" value="1"/>
</dbReference>
<evidence type="ECO:0000256" key="5">
    <source>
        <dbReference type="RuleBase" id="RU361277"/>
    </source>
</evidence>
<dbReference type="PANTHER" id="PTHR42683">
    <property type="entry name" value="ALDEHYDE REDUCTASE"/>
    <property type="match status" value="1"/>
</dbReference>
<feature type="domain" description="Enoyl reductase (ER)" evidence="6">
    <location>
        <begin position="67"/>
        <end position="399"/>
    </location>
</feature>
<dbReference type="InterPro" id="IPR036291">
    <property type="entry name" value="NAD(P)-bd_dom_sf"/>
</dbReference>
<evidence type="ECO:0000259" key="6">
    <source>
        <dbReference type="SMART" id="SM00829"/>
    </source>
</evidence>
<dbReference type="EMBL" id="LXYT01000002">
    <property type="protein sequence ID" value="OLY43527.1"/>
    <property type="molecule type" value="Genomic_DNA"/>
</dbReference>
<dbReference type="InterPro" id="IPR047109">
    <property type="entry name" value="CAD-like"/>
</dbReference>
<dbReference type="Gene3D" id="3.40.50.720">
    <property type="entry name" value="NAD(P)-binding Rossmann-like Domain"/>
    <property type="match status" value="1"/>
</dbReference>
<dbReference type="OrthoDB" id="9809185at2"/>
<dbReference type="CDD" id="cd05283">
    <property type="entry name" value="CAD1"/>
    <property type="match status" value="1"/>
</dbReference>
<comment type="cofactor">
    <cofactor evidence="1 5">
        <name>Zn(2+)</name>
        <dbReference type="ChEBI" id="CHEBI:29105"/>
    </cofactor>
</comment>
<dbReference type="Pfam" id="PF08240">
    <property type="entry name" value="ADH_N"/>
    <property type="match status" value="1"/>
</dbReference>
<name>A0A1R0F977_9HYPH</name>
<dbReference type="InterPro" id="IPR006311">
    <property type="entry name" value="TAT_signal"/>
</dbReference>
<proteinExistence type="inferred from homology"/>
<dbReference type="Gene3D" id="3.90.180.10">
    <property type="entry name" value="Medium-chain alcohol dehydrogenases, catalytic domain"/>
    <property type="match status" value="1"/>
</dbReference>
<dbReference type="FunFam" id="3.40.50.720:FF:000022">
    <property type="entry name" value="Cinnamyl alcohol dehydrogenase"/>
    <property type="match status" value="1"/>
</dbReference>
<evidence type="ECO:0000313" key="7">
    <source>
        <dbReference type="EMBL" id="OLY43527.1"/>
    </source>
</evidence>
<keyword evidence="2 5" id="KW-0479">Metal-binding</keyword>
<dbReference type="InterPro" id="IPR020843">
    <property type="entry name" value="ER"/>
</dbReference>
<dbReference type="RefSeq" id="WP_075870477.1">
    <property type="nucleotide sequence ID" value="NZ_CAMLKB010000001.1"/>
</dbReference>
<protein>
    <submittedName>
        <fullName evidence="7">Putative zinc-type alcohol dehydrogenase-like protein</fullName>
        <ecNumber evidence="7">1.-.-.-</ecNumber>
    </submittedName>
</protein>
<dbReference type="InterPro" id="IPR013154">
    <property type="entry name" value="ADH-like_N"/>
</dbReference>
<dbReference type="Pfam" id="PF00107">
    <property type="entry name" value="ADH_zinc_N"/>
    <property type="match status" value="1"/>
</dbReference>
<keyword evidence="3 5" id="KW-0862">Zinc</keyword>
<dbReference type="GO" id="GO:0008106">
    <property type="term" value="F:alcohol dehydrogenase (NADP+) activity"/>
    <property type="evidence" value="ECO:0007669"/>
    <property type="project" value="UniProtKB-ARBA"/>
</dbReference>
<gene>
    <name evidence="7" type="ORF">PEB0149_009540</name>
</gene>
<evidence type="ECO:0000256" key="4">
    <source>
        <dbReference type="ARBA" id="ARBA00023002"/>
    </source>
</evidence>
<dbReference type="GO" id="GO:0008270">
    <property type="term" value="F:zinc ion binding"/>
    <property type="evidence" value="ECO:0007669"/>
    <property type="project" value="InterPro"/>
</dbReference>
<dbReference type="AlphaFoldDB" id="A0A1R0F977"/>
<organism evidence="7 8">
    <name type="scientific">Bartonella apis</name>
    <dbReference type="NCBI Taxonomy" id="1686310"/>
    <lineage>
        <taxon>Bacteria</taxon>
        <taxon>Pseudomonadati</taxon>
        <taxon>Pseudomonadota</taxon>
        <taxon>Alphaproteobacteria</taxon>
        <taxon>Hyphomicrobiales</taxon>
        <taxon>Bartonellaceae</taxon>
        <taxon>Bartonella</taxon>
    </lineage>
</organism>
<evidence type="ECO:0000256" key="1">
    <source>
        <dbReference type="ARBA" id="ARBA00001947"/>
    </source>
</evidence>
<dbReference type="Proteomes" id="UP000187344">
    <property type="component" value="Unassembled WGS sequence"/>
</dbReference>
<sequence>MCEACGNSNHKKHETLPRREFLKEGGASVLAAGAMMGTSAAAKAAPSEGKMVIGKEPFETRAYAAKSATSGFSPITITRRALRPDDVLLDILYVGICHSDIHAVHSDWSAAHYPIVPGHEIVGRILAVGSKVTKFKVGDIGGVGCMVDSCGTCENCLDDREQNCLNGTTFTYDSPDKISGGYTFGGYSDRMVVNERFVIHIPSQVHLAAYAPLLCAGVTTFSPMRHWKLQKDQKIAIVGLGGLGHMALKLAHSMRADVTVFTTTEGKIADAKRLGASAAFLWTDKKAFERLTNHFDLMISTVPVSYPMQPFMNMLKLDATLVNVGALGELTGGLSGMSNGFGRKSLAGSMIGGIAETQEVIDYCAARHIEADIELIKPDEIDRAYERVMSKDVRYRFVIDFASGKSA</sequence>
<reference evidence="7 8" key="1">
    <citation type="submission" date="2016-12" db="EMBL/GenBank/DDBJ databases">
        <title>Comparative genomics of Bartonella apis.</title>
        <authorList>
            <person name="Engel P."/>
        </authorList>
    </citation>
    <scope>NUCLEOTIDE SEQUENCE [LARGE SCALE GENOMIC DNA]</scope>
    <source>
        <strain evidence="7 8">PEB0149</strain>
    </source>
</reference>
<comment type="caution">
    <text evidence="7">The sequence shown here is derived from an EMBL/GenBank/DDBJ whole genome shotgun (WGS) entry which is preliminary data.</text>
</comment>
<dbReference type="SUPFAM" id="SSF50129">
    <property type="entry name" value="GroES-like"/>
    <property type="match status" value="1"/>
</dbReference>
<evidence type="ECO:0000256" key="3">
    <source>
        <dbReference type="ARBA" id="ARBA00022833"/>
    </source>
</evidence>
<dbReference type="InterPro" id="IPR002328">
    <property type="entry name" value="ADH_Zn_CS"/>
</dbReference>
<dbReference type="InterPro" id="IPR011032">
    <property type="entry name" value="GroES-like_sf"/>
</dbReference>
<dbReference type="InterPro" id="IPR013149">
    <property type="entry name" value="ADH-like_C"/>
</dbReference>
<dbReference type="SUPFAM" id="SSF51735">
    <property type="entry name" value="NAD(P)-binding Rossmann-fold domains"/>
    <property type="match status" value="1"/>
</dbReference>
<dbReference type="SMART" id="SM00829">
    <property type="entry name" value="PKS_ER"/>
    <property type="match status" value="1"/>
</dbReference>
<comment type="similarity">
    <text evidence="5">Belongs to the zinc-containing alcohol dehydrogenase family.</text>
</comment>
<dbReference type="EC" id="1.-.-.-" evidence="7"/>
<evidence type="ECO:0000256" key="2">
    <source>
        <dbReference type="ARBA" id="ARBA00022723"/>
    </source>
</evidence>